<dbReference type="AlphaFoldDB" id="A0A9N9NA38"/>
<feature type="non-terminal residue" evidence="1">
    <location>
        <position position="1"/>
    </location>
</feature>
<dbReference type="Proteomes" id="UP000789570">
    <property type="component" value="Unassembled WGS sequence"/>
</dbReference>
<dbReference type="OrthoDB" id="2429086at2759"/>
<proteinExistence type="predicted"/>
<evidence type="ECO:0000313" key="1">
    <source>
        <dbReference type="EMBL" id="CAG8715116.1"/>
    </source>
</evidence>
<comment type="caution">
    <text evidence="1">The sequence shown here is derived from an EMBL/GenBank/DDBJ whole genome shotgun (WGS) entry which is preliminary data.</text>
</comment>
<evidence type="ECO:0000313" key="2">
    <source>
        <dbReference type="Proteomes" id="UP000789570"/>
    </source>
</evidence>
<dbReference type="EMBL" id="CAJVPQ010009409">
    <property type="protein sequence ID" value="CAG8715116.1"/>
    <property type="molecule type" value="Genomic_DNA"/>
</dbReference>
<organism evidence="1 2">
    <name type="scientific">Funneliformis caledonium</name>
    <dbReference type="NCBI Taxonomy" id="1117310"/>
    <lineage>
        <taxon>Eukaryota</taxon>
        <taxon>Fungi</taxon>
        <taxon>Fungi incertae sedis</taxon>
        <taxon>Mucoromycota</taxon>
        <taxon>Glomeromycotina</taxon>
        <taxon>Glomeromycetes</taxon>
        <taxon>Glomerales</taxon>
        <taxon>Glomeraceae</taxon>
        <taxon>Funneliformis</taxon>
    </lineage>
</organism>
<keyword evidence="2" id="KW-1185">Reference proteome</keyword>
<sequence length="57" mass="6657">PRPGDGGVELFRNYEKMQKLKRNIGPRILLDLEVLSKYHESTTIEILVVPFNNKIYL</sequence>
<protein>
    <submittedName>
        <fullName evidence="1">6451_t:CDS:1</fullName>
    </submittedName>
</protein>
<reference evidence="1" key="1">
    <citation type="submission" date="2021-06" db="EMBL/GenBank/DDBJ databases">
        <authorList>
            <person name="Kallberg Y."/>
            <person name="Tangrot J."/>
            <person name="Rosling A."/>
        </authorList>
    </citation>
    <scope>NUCLEOTIDE SEQUENCE</scope>
    <source>
        <strain evidence="1">UK204</strain>
    </source>
</reference>
<name>A0A9N9NA38_9GLOM</name>
<accession>A0A9N9NA38</accession>
<gene>
    <name evidence="1" type="ORF">FCALED_LOCUS14116</name>
</gene>